<dbReference type="PANTHER" id="PTHR42197">
    <property type="entry name" value="TRNA (CYTIDINE(56)-2'-O)-METHYLTRANSFERASE"/>
    <property type="match status" value="1"/>
</dbReference>
<evidence type="ECO:0000256" key="1">
    <source>
        <dbReference type="ARBA" id="ARBA00003959"/>
    </source>
</evidence>
<evidence type="ECO:0000256" key="8">
    <source>
        <dbReference type="ARBA" id="ARBA00022603"/>
    </source>
</evidence>
<evidence type="ECO:0000256" key="3">
    <source>
        <dbReference type="ARBA" id="ARBA00010324"/>
    </source>
</evidence>
<keyword evidence="8 14" id="KW-0489">Methyltransferase</keyword>
<protein>
    <recommendedName>
        <fullName evidence="6 14">tRNA (cytidine(56)-2'-O)-methyltransferase</fullName>
        <ecNumber evidence="5 14">2.1.1.206</ecNumber>
    </recommendedName>
    <alternativeName>
        <fullName evidence="12 14">tRNA ribose 2'-O-methyltransferase aTrm56</fullName>
    </alternativeName>
</protein>
<comment type="function">
    <text evidence="1 14">Specifically catalyzes the AdoMet-dependent 2'-O-ribose methylation of cytidine at position 56 in tRNAs.</text>
</comment>
<comment type="caution">
    <text evidence="14">Lacks conserved residue(s) required for the propagation of feature annotation.</text>
</comment>
<name>A0A7J3XZZ5_9CREN</name>
<evidence type="ECO:0000256" key="5">
    <source>
        <dbReference type="ARBA" id="ARBA00012624"/>
    </source>
</evidence>
<proteinExistence type="inferred from homology"/>
<comment type="similarity">
    <text evidence="3 14">Belongs to the aTrm56 family.</text>
</comment>
<feature type="binding site" evidence="14">
    <location>
        <position position="84"/>
    </location>
    <ligand>
        <name>S-adenosyl-L-methionine</name>
        <dbReference type="ChEBI" id="CHEBI:59789"/>
    </ligand>
</feature>
<dbReference type="GO" id="GO:0005737">
    <property type="term" value="C:cytoplasm"/>
    <property type="evidence" value="ECO:0007669"/>
    <property type="project" value="UniProtKB-SubCell"/>
</dbReference>
<dbReference type="CDD" id="cd18083">
    <property type="entry name" value="aTrm56-like"/>
    <property type="match status" value="1"/>
</dbReference>
<gene>
    <name evidence="15" type="ORF">ENM60_06085</name>
</gene>
<dbReference type="EC" id="2.1.1.206" evidence="5 14"/>
<comment type="catalytic activity">
    <reaction evidence="13 14">
        <text>cytidine(56) in tRNA + S-adenosyl-L-methionine = 2'-O-methylcytidine(56) in tRNA + S-adenosyl-L-homocysteine + H(+)</text>
        <dbReference type="Rhea" id="RHEA:42968"/>
        <dbReference type="Rhea" id="RHEA-COMP:10308"/>
        <dbReference type="Rhea" id="RHEA-COMP:10309"/>
        <dbReference type="ChEBI" id="CHEBI:15378"/>
        <dbReference type="ChEBI" id="CHEBI:57856"/>
        <dbReference type="ChEBI" id="CHEBI:59789"/>
        <dbReference type="ChEBI" id="CHEBI:74495"/>
        <dbReference type="ChEBI" id="CHEBI:82748"/>
        <dbReference type="EC" id="2.1.1.206"/>
    </reaction>
</comment>
<reference evidence="15" key="1">
    <citation type="journal article" date="2020" name="mSystems">
        <title>Genome- and Community-Level Interaction Insights into Carbon Utilization and Element Cycling Functions of Hydrothermarchaeota in Hydrothermal Sediment.</title>
        <authorList>
            <person name="Zhou Z."/>
            <person name="Liu Y."/>
            <person name="Xu W."/>
            <person name="Pan J."/>
            <person name="Luo Z.H."/>
            <person name="Li M."/>
        </authorList>
    </citation>
    <scope>NUCLEOTIDE SEQUENCE [LARGE SCALE GENOMIC DNA]</scope>
    <source>
        <strain evidence="15">SpSt-110</strain>
    </source>
</reference>
<comment type="subcellular location">
    <subcellularLocation>
        <location evidence="2 14">Cytoplasm</location>
    </subcellularLocation>
</comment>
<evidence type="ECO:0000256" key="12">
    <source>
        <dbReference type="ARBA" id="ARBA00029826"/>
    </source>
</evidence>
<dbReference type="InterPro" id="IPR002845">
    <property type="entry name" value="tRNA_mtfrase_aTrm56"/>
</dbReference>
<dbReference type="Gene3D" id="3.40.1280.10">
    <property type="match status" value="1"/>
</dbReference>
<dbReference type="SUPFAM" id="SSF75217">
    <property type="entry name" value="alpha/beta knot"/>
    <property type="match status" value="1"/>
</dbReference>
<evidence type="ECO:0000256" key="11">
    <source>
        <dbReference type="ARBA" id="ARBA00022694"/>
    </source>
</evidence>
<evidence type="ECO:0000256" key="7">
    <source>
        <dbReference type="ARBA" id="ARBA00022490"/>
    </source>
</evidence>
<evidence type="ECO:0000256" key="2">
    <source>
        <dbReference type="ARBA" id="ARBA00004496"/>
    </source>
</evidence>
<dbReference type="EMBL" id="DRYK01000078">
    <property type="protein sequence ID" value="HHP68328.1"/>
    <property type="molecule type" value="Genomic_DNA"/>
</dbReference>
<dbReference type="PANTHER" id="PTHR42197:SF1">
    <property type="entry name" value="TRNA (CYTIDINE(56)-2'-O)-METHYLTRANSFERASE"/>
    <property type="match status" value="1"/>
</dbReference>
<dbReference type="PIRSF" id="PIRSF016123">
    <property type="entry name" value="UCP016123"/>
    <property type="match status" value="1"/>
</dbReference>
<evidence type="ECO:0000256" key="14">
    <source>
        <dbReference type="HAMAP-Rule" id="MF_00077"/>
    </source>
</evidence>
<evidence type="ECO:0000256" key="13">
    <source>
        <dbReference type="ARBA" id="ARBA00047792"/>
    </source>
</evidence>
<keyword evidence="7 14" id="KW-0963">Cytoplasm</keyword>
<keyword evidence="11 14" id="KW-0819">tRNA processing</keyword>
<dbReference type="HAMAP" id="MF_00077">
    <property type="entry name" value="tRNA_methyltr_aTrm56"/>
    <property type="match status" value="1"/>
</dbReference>
<dbReference type="GO" id="GO:0002128">
    <property type="term" value="P:tRNA nucleoside ribose methylation"/>
    <property type="evidence" value="ECO:0007669"/>
    <property type="project" value="UniProtKB-UniRule"/>
</dbReference>
<comment type="caution">
    <text evidence="15">The sequence shown here is derived from an EMBL/GenBank/DDBJ whole genome shotgun (WGS) entry which is preliminary data.</text>
</comment>
<evidence type="ECO:0000256" key="9">
    <source>
        <dbReference type="ARBA" id="ARBA00022679"/>
    </source>
</evidence>
<dbReference type="InterPro" id="IPR029026">
    <property type="entry name" value="tRNA_m1G_MTases_N"/>
</dbReference>
<keyword evidence="10 14" id="KW-0949">S-adenosyl-L-methionine</keyword>
<evidence type="ECO:0000256" key="6">
    <source>
        <dbReference type="ARBA" id="ARBA00013709"/>
    </source>
</evidence>
<feature type="binding site" evidence="14">
    <location>
        <begin position="110"/>
        <end position="114"/>
    </location>
    <ligand>
        <name>S-adenosyl-L-methionine</name>
        <dbReference type="ChEBI" id="CHEBI:59789"/>
    </ligand>
</feature>
<sequence length="203" mass="22784">MVEIYVLRIGHRPGRDKRVTTHVGLVARAFGANGLILGDIVDEGVARSLRKISQLWGGLFDVVMGVNSVEYAKKWKHRGLVVHLTMYGLHVDDVIDEIRDSGKDLLIVVGAEKVPRIFYELADYNVAVGHQPHSEVAALAVFLDRYYKGVELHREFSGAKLTVIPTPRGKKVLRIDNRKNSDRHAKNGKACRDNNDYCRENDG</sequence>
<dbReference type="Pfam" id="PF01994">
    <property type="entry name" value="Trm56"/>
    <property type="match status" value="1"/>
</dbReference>
<dbReference type="GO" id="GO:0106059">
    <property type="term" value="F:tRNA (cytidine(56)-2'-O)-methyltransferase activity"/>
    <property type="evidence" value="ECO:0007669"/>
    <property type="project" value="UniProtKB-EC"/>
</dbReference>
<organism evidence="15">
    <name type="scientific">Thermogladius calderae</name>
    <dbReference type="NCBI Taxonomy" id="1200300"/>
    <lineage>
        <taxon>Archaea</taxon>
        <taxon>Thermoproteota</taxon>
        <taxon>Thermoprotei</taxon>
        <taxon>Desulfurococcales</taxon>
        <taxon>Desulfurococcaceae</taxon>
        <taxon>Thermogladius</taxon>
    </lineage>
</organism>
<evidence type="ECO:0000313" key="15">
    <source>
        <dbReference type="EMBL" id="HHP68328.1"/>
    </source>
</evidence>
<keyword evidence="9 14" id="KW-0808">Transferase</keyword>
<dbReference type="InterPro" id="IPR029028">
    <property type="entry name" value="Alpha/beta_knot_MTases"/>
</dbReference>
<evidence type="ECO:0000256" key="4">
    <source>
        <dbReference type="ARBA" id="ARBA00011738"/>
    </source>
</evidence>
<comment type="subunit">
    <text evidence="4 14">Homodimer.</text>
</comment>
<evidence type="ECO:0000256" key="10">
    <source>
        <dbReference type="ARBA" id="ARBA00022691"/>
    </source>
</evidence>
<accession>A0A7J3XZZ5</accession>
<dbReference type="NCBIfam" id="NF003048">
    <property type="entry name" value="PRK03958.1"/>
    <property type="match status" value="1"/>
</dbReference>
<dbReference type="AlphaFoldDB" id="A0A7J3XZZ5"/>